<dbReference type="PROSITE" id="PS50088">
    <property type="entry name" value="ANK_REPEAT"/>
    <property type="match status" value="1"/>
</dbReference>
<dbReference type="PANTHER" id="PTHR24183">
    <property type="entry name" value="FIBRONECTIN TYPE 3 AND ANKYRIN REPEAT DOMAINS PROTEIN 1"/>
    <property type="match status" value="1"/>
</dbReference>
<protein>
    <submittedName>
        <fullName evidence="1">Uncharacterized protein</fullName>
    </submittedName>
</protein>
<dbReference type="Gene3D" id="1.25.40.20">
    <property type="entry name" value="Ankyrin repeat-containing domain"/>
    <property type="match status" value="2"/>
</dbReference>
<dbReference type="SUPFAM" id="SSF48403">
    <property type="entry name" value="Ankyrin repeat"/>
    <property type="match status" value="1"/>
</dbReference>
<accession>A0A3G5A0R6</accession>
<sequence length="225" mass="25470">MDLKELRELKEPLGAMTNYIENKNVNGALMLLNRHPNVKDLRIRDYNGTPLIHACRYGLKQLCVILIKKNADLNIQTKDGFTALMYACFHGMEYVAMELINSDCDISIKSNSGKHAIRFAIIKKLNKVAIALATHNKFDVMDQGREALELAVKYNLDDVVIKIIIAFATHDKFNVVDQGRKILELAVKYNLDDIVIKLIDRGANYTGVDKLSSTVLEHINNKQKN</sequence>
<gene>
    <name evidence="1" type="ORF">Faunusvirus3_29</name>
</gene>
<proteinExistence type="predicted"/>
<evidence type="ECO:0000313" key="1">
    <source>
        <dbReference type="EMBL" id="AYV79149.1"/>
    </source>
</evidence>
<dbReference type="PANTHER" id="PTHR24183:SF1">
    <property type="entry name" value="FIBRONECTIN TYPE 3 AND ANKYRIN REPEAT DOMAINS PROTEIN 1"/>
    <property type="match status" value="1"/>
</dbReference>
<dbReference type="InterPro" id="IPR036770">
    <property type="entry name" value="Ankyrin_rpt-contain_sf"/>
</dbReference>
<name>A0A3G5A0R6_9VIRU</name>
<reference evidence="1" key="1">
    <citation type="submission" date="2018-10" db="EMBL/GenBank/DDBJ databases">
        <title>Hidden diversity of soil giant viruses.</title>
        <authorList>
            <person name="Schulz F."/>
            <person name="Alteio L."/>
            <person name="Goudeau D."/>
            <person name="Ryan E.M."/>
            <person name="Malmstrom R.R."/>
            <person name="Blanchard J."/>
            <person name="Woyke T."/>
        </authorList>
    </citation>
    <scope>NUCLEOTIDE SEQUENCE</scope>
    <source>
        <strain evidence="1">FNV1</strain>
    </source>
</reference>
<dbReference type="EMBL" id="MK072134">
    <property type="protein sequence ID" value="AYV79149.1"/>
    <property type="molecule type" value="Genomic_DNA"/>
</dbReference>
<dbReference type="InterPro" id="IPR002110">
    <property type="entry name" value="Ankyrin_rpt"/>
</dbReference>
<dbReference type="Pfam" id="PF12796">
    <property type="entry name" value="Ank_2"/>
    <property type="match status" value="1"/>
</dbReference>
<organism evidence="1">
    <name type="scientific">Faunusvirus sp</name>
    <dbReference type="NCBI Taxonomy" id="2487766"/>
    <lineage>
        <taxon>Viruses</taxon>
        <taxon>Varidnaviria</taxon>
        <taxon>Bamfordvirae</taxon>
        <taxon>Nucleocytoviricota</taxon>
        <taxon>Megaviricetes</taxon>
        <taxon>Imitervirales</taxon>
        <taxon>Mimiviridae</taxon>
    </lineage>
</organism>
<dbReference type="SMART" id="SM00248">
    <property type="entry name" value="ANK"/>
    <property type="match status" value="4"/>
</dbReference>